<reference evidence="2 3" key="1">
    <citation type="submission" date="2018-05" db="EMBL/GenBank/DDBJ databases">
        <title>Complete Genome Sequences of Extremely Thermoacidophilic, Metal-Mobilizing Type-Strain Members of the Archaeal Family Sulfolobaceae: Acidianus brierleyi DSM-1651T, Acidianus sulfidivorans DSM-18786T, Metallosphaera hakonensis DSM-7519T, and Metallosphaera prunae DSM-10039T.</title>
        <authorList>
            <person name="Counts J.A."/>
            <person name="Kelly R.M."/>
        </authorList>
    </citation>
    <scope>NUCLEOTIDE SEQUENCE [LARGE SCALE GENOMIC DNA]</scope>
    <source>
        <strain evidence="2 3">HO1-1</strain>
    </source>
</reference>
<keyword evidence="3" id="KW-1185">Reference proteome</keyword>
<evidence type="ECO:0000259" key="1">
    <source>
        <dbReference type="PROSITE" id="PS50887"/>
    </source>
</evidence>
<dbReference type="GeneID" id="36834662"/>
<dbReference type="KEGG" id="mhk:DFR87_04930"/>
<dbReference type="InterPro" id="IPR000160">
    <property type="entry name" value="GGDEF_dom"/>
</dbReference>
<dbReference type="AlphaFoldDB" id="A0A2U9ISW0"/>
<dbReference type="OrthoDB" id="38890at2157"/>
<feature type="domain" description="GGDEF" evidence="1">
    <location>
        <begin position="58"/>
        <end position="93"/>
    </location>
</feature>
<dbReference type="EMBL" id="CP029287">
    <property type="protein sequence ID" value="AWR99151.1"/>
    <property type="molecule type" value="Genomic_DNA"/>
</dbReference>
<dbReference type="RefSeq" id="WP_054836674.1">
    <property type="nucleotide sequence ID" value="NZ_BBBA01000008.1"/>
</dbReference>
<gene>
    <name evidence="2" type="ORF">DFR87_04930</name>
</gene>
<dbReference type="Proteomes" id="UP000247586">
    <property type="component" value="Chromosome"/>
</dbReference>
<name>A0A2U9ISW0_9CREN</name>
<reference evidence="3" key="2">
    <citation type="submission" date="2020-03" db="EMBL/GenBank/DDBJ databases">
        <title>Complete Genome Sequences of Extremely Thermoacidophilic, Metal-Mobilizing Type-Strain Members of the Archaeal Family Sulfolobaceae: Acidianus brierleyi DSM-1651T, Acidianus sulfidivorans DSM-18786T, Metallosphaera hakonensis DSM-7519T, and Metallosphaera prunae DSM-10039T.</title>
        <authorList>
            <person name="Counts J.A."/>
            <person name="Kelly R.M."/>
        </authorList>
    </citation>
    <scope>NUCLEOTIDE SEQUENCE [LARGE SCALE GENOMIC DNA]</scope>
    <source>
        <strain evidence="3">HO1-1</strain>
    </source>
</reference>
<protein>
    <recommendedName>
        <fullName evidence="1">GGDEF domain-containing protein</fullName>
    </recommendedName>
</protein>
<reference evidence="3" key="3">
    <citation type="submission" date="2020-03" db="EMBL/GenBank/DDBJ databases">
        <title>Sequencing and Assembly of Multiple Reported Metal-Biooxidizing Members of the Extremely Thermoacidophilic Archaeal Family Sulfolobaceae.</title>
        <authorList>
            <person name="Counts J.A."/>
            <person name="Kelly R.M."/>
        </authorList>
    </citation>
    <scope>NUCLEOTIDE SEQUENCE [LARGE SCALE GENOMIC DNA]</scope>
    <source>
        <strain evidence="3">HO1-1</strain>
    </source>
</reference>
<proteinExistence type="predicted"/>
<accession>A0A2U9ISW0</accession>
<organism evidence="2 3">
    <name type="scientific">Metallosphaera hakonensis JCM 8857 = DSM 7519</name>
    <dbReference type="NCBI Taxonomy" id="1293036"/>
    <lineage>
        <taxon>Archaea</taxon>
        <taxon>Thermoproteota</taxon>
        <taxon>Thermoprotei</taxon>
        <taxon>Sulfolobales</taxon>
        <taxon>Sulfolobaceae</taxon>
        <taxon>Metallosphaera</taxon>
    </lineage>
</organism>
<sequence length="93" mass="10474">MDGIKAGLLKLKEITQDVKVFRFEDQYTLVGIAKVGCRDKSKIVDAVLDEVYKHGDEFNLTILLLTRDSFEKIKDSLGEDITERVLAGSEEVL</sequence>
<evidence type="ECO:0000313" key="3">
    <source>
        <dbReference type="Proteomes" id="UP000247586"/>
    </source>
</evidence>
<evidence type="ECO:0000313" key="2">
    <source>
        <dbReference type="EMBL" id="AWR99151.1"/>
    </source>
</evidence>
<dbReference type="PROSITE" id="PS50887">
    <property type="entry name" value="GGDEF"/>
    <property type="match status" value="1"/>
</dbReference>